<proteinExistence type="predicted"/>
<reference evidence="2" key="1">
    <citation type="submission" date="2023-03" db="EMBL/GenBank/DDBJ databases">
        <title>Massive genome expansion in bonnet fungi (Mycena s.s.) driven by repeated elements and novel gene families across ecological guilds.</title>
        <authorList>
            <consortium name="Lawrence Berkeley National Laboratory"/>
            <person name="Harder C.B."/>
            <person name="Miyauchi S."/>
            <person name="Viragh M."/>
            <person name="Kuo A."/>
            <person name="Thoen E."/>
            <person name="Andreopoulos B."/>
            <person name="Lu D."/>
            <person name="Skrede I."/>
            <person name="Drula E."/>
            <person name="Henrissat B."/>
            <person name="Morin E."/>
            <person name="Kohler A."/>
            <person name="Barry K."/>
            <person name="LaButti K."/>
            <person name="Morin E."/>
            <person name="Salamov A."/>
            <person name="Lipzen A."/>
            <person name="Mereny Z."/>
            <person name="Hegedus B."/>
            <person name="Baldrian P."/>
            <person name="Stursova M."/>
            <person name="Weitz H."/>
            <person name="Taylor A."/>
            <person name="Grigoriev I.V."/>
            <person name="Nagy L.G."/>
            <person name="Martin F."/>
            <person name="Kauserud H."/>
        </authorList>
    </citation>
    <scope>NUCLEOTIDE SEQUENCE</scope>
    <source>
        <strain evidence="2">CBHHK067</strain>
    </source>
</reference>
<feature type="region of interest" description="Disordered" evidence="1">
    <location>
        <begin position="1"/>
        <end position="66"/>
    </location>
</feature>
<evidence type="ECO:0000313" key="2">
    <source>
        <dbReference type="EMBL" id="KAJ7655537.1"/>
    </source>
</evidence>
<evidence type="ECO:0000256" key="1">
    <source>
        <dbReference type="SAM" id="MobiDB-lite"/>
    </source>
</evidence>
<sequence length="66" mass="7310">MVNNIRNKSPKFPTTVGTERPGHDKRRRTKGRKVDGGVDAVLSPCAGFGNESRRSAWRHARLPDAP</sequence>
<name>A0AAD7CRI8_MYCRO</name>
<dbReference type="EMBL" id="JARKIE010000307">
    <property type="protein sequence ID" value="KAJ7655537.1"/>
    <property type="molecule type" value="Genomic_DNA"/>
</dbReference>
<protein>
    <submittedName>
        <fullName evidence="2">Uncharacterized protein</fullName>
    </submittedName>
</protein>
<gene>
    <name evidence="2" type="ORF">B0H17DRAFT_1098846</name>
</gene>
<keyword evidence="3" id="KW-1185">Reference proteome</keyword>
<organism evidence="2 3">
    <name type="scientific">Mycena rosella</name>
    <name type="common">Pink bonnet</name>
    <name type="synonym">Agaricus rosellus</name>
    <dbReference type="NCBI Taxonomy" id="1033263"/>
    <lineage>
        <taxon>Eukaryota</taxon>
        <taxon>Fungi</taxon>
        <taxon>Dikarya</taxon>
        <taxon>Basidiomycota</taxon>
        <taxon>Agaricomycotina</taxon>
        <taxon>Agaricomycetes</taxon>
        <taxon>Agaricomycetidae</taxon>
        <taxon>Agaricales</taxon>
        <taxon>Marasmiineae</taxon>
        <taxon>Mycenaceae</taxon>
        <taxon>Mycena</taxon>
    </lineage>
</organism>
<accession>A0AAD7CRI8</accession>
<dbReference type="Proteomes" id="UP001221757">
    <property type="component" value="Unassembled WGS sequence"/>
</dbReference>
<evidence type="ECO:0000313" key="3">
    <source>
        <dbReference type="Proteomes" id="UP001221757"/>
    </source>
</evidence>
<dbReference type="AlphaFoldDB" id="A0AAD7CRI8"/>
<feature type="non-terminal residue" evidence="2">
    <location>
        <position position="1"/>
    </location>
</feature>
<comment type="caution">
    <text evidence="2">The sequence shown here is derived from an EMBL/GenBank/DDBJ whole genome shotgun (WGS) entry which is preliminary data.</text>
</comment>